<dbReference type="STRING" id="272627.CCC_01432"/>
<comment type="caution">
    <text evidence="1">The sequence shown here is derived from an EMBL/GenBank/DDBJ whole genome shotgun (WGS) entry which is preliminary data.</text>
</comment>
<name>A0A0C2YB06_PARME</name>
<protein>
    <submittedName>
        <fullName evidence="1">Uncharacterized protein</fullName>
    </submittedName>
</protein>
<evidence type="ECO:0000313" key="2">
    <source>
        <dbReference type="Proteomes" id="UP000031971"/>
    </source>
</evidence>
<organism evidence="1 2">
    <name type="scientific">Paramagnetospirillum magnetotacticum MS-1</name>
    <dbReference type="NCBI Taxonomy" id="272627"/>
    <lineage>
        <taxon>Bacteria</taxon>
        <taxon>Pseudomonadati</taxon>
        <taxon>Pseudomonadota</taxon>
        <taxon>Alphaproteobacteria</taxon>
        <taxon>Rhodospirillales</taxon>
        <taxon>Magnetospirillaceae</taxon>
        <taxon>Paramagnetospirillum</taxon>
    </lineage>
</organism>
<dbReference type="RefSeq" id="WP_052473382.1">
    <property type="nucleotide sequence ID" value="NZ_JXSL01000033.1"/>
</dbReference>
<accession>A0A0C2YB06</accession>
<reference evidence="1 2" key="1">
    <citation type="submission" date="2015-01" db="EMBL/GenBank/DDBJ databases">
        <title>Genome Sequence of Magnetospirillum magnetotacticum Strain MS-1.</title>
        <authorList>
            <person name="Marinov G.K."/>
            <person name="Smalley M.D."/>
            <person name="DeSalvo G."/>
        </authorList>
    </citation>
    <scope>NUCLEOTIDE SEQUENCE [LARGE SCALE GENOMIC DNA]</scope>
    <source>
        <strain evidence="1 2">MS-1</strain>
    </source>
</reference>
<proteinExistence type="predicted"/>
<dbReference type="Proteomes" id="UP000031971">
    <property type="component" value="Unassembled WGS sequence"/>
</dbReference>
<dbReference type="AlphaFoldDB" id="A0A0C2YB06"/>
<evidence type="ECO:0000313" key="1">
    <source>
        <dbReference type="EMBL" id="KIL96939.1"/>
    </source>
</evidence>
<keyword evidence="2" id="KW-1185">Reference proteome</keyword>
<dbReference type="OrthoDB" id="7864754at2"/>
<gene>
    <name evidence="1" type="ORF">CCC_01432</name>
</gene>
<sequence>MSIQLLERLRKKMSFDAIPDTIEVPPSGDETTSVIKAIEDASVDDVALAIQVLEKASSALIRQVSGLRRLHDYARCAGAIGVSNAVEAAIQNLEAE</sequence>
<dbReference type="EMBL" id="JXSL01000033">
    <property type="protein sequence ID" value="KIL96939.1"/>
    <property type="molecule type" value="Genomic_DNA"/>
</dbReference>